<evidence type="ECO:0000313" key="2">
    <source>
        <dbReference type="Proteomes" id="UP000503349"/>
    </source>
</evidence>
<sequence length="70" mass="8032">MQMEIKSDTKILLVRTRCNDDLVCWKQPLVGLCNVTIQLNALQLTGNVFYVTKCLKRDVFAYESKGIHTI</sequence>
<reference evidence="1 2" key="1">
    <citation type="submission" date="2019-02" db="EMBL/GenBank/DDBJ databases">
        <title>Opniocepnalus argus genome.</title>
        <authorList>
            <person name="Zhou C."/>
            <person name="Xiao S."/>
        </authorList>
    </citation>
    <scope>NUCLEOTIDE SEQUENCE [LARGE SCALE GENOMIC DNA]</scope>
    <source>
        <strain evidence="1">OARG1902GOOAL</strain>
        <tissue evidence="1">Muscle</tissue>
    </source>
</reference>
<evidence type="ECO:0000313" key="1">
    <source>
        <dbReference type="EMBL" id="KAF3686878.1"/>
    </source>
</evidence>
<gene>
    <name evidence="1" type="ORF">EXN66_Car002550</name>
</gene>
<accession>A0A6G1PA16</accession>
<reference evidence="2" key="2">
    <citation type="submission" date="2019-02" db="EMBL/GenBank/DDBJ databases">
        <title>Opniocepnalus argus Var Kimnra genome.</title>
        <authorList>
            <person name="Zhou C."/>
            <person name="Xiao S."/>
        </authorList>
    </citation>
    <scope>NUCLEOTIDE SEQUENCE [LARGE SCALE GENOMIC DNA]</scope>
</reference>
<name>A0A6G1PA16_CHAAH</name>
<dbReference type="EMBL" id="CM015713">
    <property type="protein sequence ID" value="KAF3686878.1"/>
    <property type="molecule type" value="Genomic_DNA"/>
</dbReference>
<organism evidence="1 2">
    <name type="scientific">Channa argus</name>
    <name type="common">Northern snakehead</name>
    <name type="synonym">Ophicephalus argus</name>
    <dbReference type="NCBI Taxonomy" id="215402"/>
    <lineage>
        <taxon>Eukaryota</taxon>
        <taxon>Metazoa</taxon>
        <taxon>Chordata</taxon>
        <taxon>Craniata</taxon>
        <taxon>Vertebrata</taxon>
        <taxon>Euteleostomi</taxon>
        <taxon>Actinopterygii</taxon>
        <taxon>Neopterygii</taxon>
        <taxon>Teleostei</taxon>
        <taxon>Neoteleostei</taxon>
        <taxon>Acanthomorphata</taxon>
        <taxon>Anabantaria</taxon>
        <taxon>Anabantiformes</taxon>
        <taxon>Channoidei</taxon>
        <taxon>Channidae</taxon>
        <taxon>Channa</taxon>
    </lineage>
</organism>
<dbReference type="Proteomes" id="UP000503349">
    <property type="component" value="Chromosome 2"/>
</dbReference>
<dbReference type="AlphaFoldDB" id="A0A6G1PA16"/>
<keyword evidence="2" id="KW-1185">Reference proteome</keyword>
<proteinExistence type="predicted"/>
<protein>
    <submittedName>
        <fullName evidence="1">Uncharacterized protein</fullName>
    </submittedName>
</protein>